<dbReference type="SMART" id="SM01005">
    <property type="entry name" value="Ala_racemase_C"/>
    <property type="match status" value="1"/>
</dbReference>
<keyword evidence="3 8" id="KW-0413">Isomerase</keyword>
<comment type="cofactor">
    <cofactor evidence="1 4">
        <name>pyridoxal 5'-phosphate</name>
        <dbReference type="ChEBI" id="CHEBI:597326"/>
    </cofactor>
</comment>
<dbReference type="InterPro" id="IPR001608">
    <property type="entry name" value="Ala_racemase_N"/>
</dbReference>
<name>A0AAW3ZWC5_9BACT</name>
<reference evidence="7 10" key="2">
    <citation type="submission" date="2020-10" db="EMBL/GenBank/DDBJ databases">
        <title>Campylobacter californiensis sp. nov. isolated from cattle and feral swine in California.</title>
        <authorList>
            <person name="Miller W.G."/>
        </authorList>
    </citation>
    <scope>NUCLEOTIDE SEQUENCE [LARGE SCALE GENOMIC DNA]</scope>
    <source>
        <strain evidence="7 10">RM12919</strain>
    </source>
</reference>
<protein>
    <submittedName>
        <fullName evidence="8">Alanine racemase</fullName>
        <ecNumber evidence="8">5.1.1.1</ecNumber>
    </submittedName>
</protein>
<dbReference type="Gene3D" id="3.20.20.10">
    <property type="entry name" value="Alanine racemase"/>
    <property type="match status" value="1"/>
</dbReference>
<dbReference type="Proteomes" id="UP001318760">
    <property type="component" value="Unassembled WGS sequence"/>
</dbReference>
<dbReference type="PROSITE" id="PS00395">
    <property type="entry name" value="ALANINE_RACEMASE"/>
    <property type="match status" value="1"/>
</dbReference>
<dbReference type="EMBL" id="LIWG01000009">
    <property type="protein sequence ID" value="MBE3608506.1"/>
    <property type="molecule type" value="Genomic_DNA"/>
</dbReference>
<evidence type="ECO:0000313" key="7">
    <source>
        <dbReference type="EMBL" id="MBE2986353.1"/>
    </source>
</evidence>
<feature type="binding site" evidence="5">
    <location>
        <position position="292"/>
    </location>
    <ligand>
        <name>substrate</name>
    </ligand>
</feature>
<dbReference type="GO" id="GO:0030170">
    <property type="term" value="F:pyridoxal phosphate binding"/>
    <property type="evidence" value="ECO:0007669"/>
    <property type="project" value="TreeGrafter"/>
</dbReference>
<feature type="domain" description="Alanine racemase C-terminal" evidence="6">
    <location>
        <begin position="225"/>
        <end position="337"/>
    </location>
</feature>
<dbReference type="Gene3D" id="2.40.37.10">
    <property type="entry name" value="Lyase, Ornithine Decarboxylase, Chain A, domain 1"/>
    <property type="match status" value="1"/>
</dbReference>
<dbReference type="EMBL" id="JADBHS010000006">
    <property type="protein sequence ID" value="MBE2986353.1"/>
    <property type="molecule type" value="Genomic_DNA"/>
</dbReference>
<evidence type="ECO:0000313" key="10">
    <source>
        <dbReference type="Proteomes" id="UP001318760"/>
    </source>
</evidence>
<dbReference type="Pfam" id="PF01168">
    <property type="entry name" value="Ala_racemase_N"/>
    <property type="match status" value="1"/>
</dbReference>
<evidence type="ECO:0000313" key="8">
    <source>
        <dbReference type="EMBL" id="MBE3608506.1"/>
    </source>
</evidence>
<dbReference type="Pfam" id="PF00842">
    <property type="entry name" value="Ala_racemase_C"/>
    <property type="match status" value="1"/>
</dbReference>
<accession>A0AAW3ZWC5</accession>
<keyword evidence="2 4" id="KW-0663">Pyridoxal phosphate</keyword>
<evidence type="ECO:0000256" key="5">
    <source>
        <dbReference type="PIRSR" id="PIRSR600821-52"/>
    </source>
</evidence>
<dbReference type="SUPFAM" id="SSF50621">
    <property type="entry name" value="Alanine racemase C-terminal domain-like"/>
    <property type="match status" value="1"/>
</dbReference>
<dbReference type="AlphaFoldDB" id="A0AAW3ZWC5"/>
<dbReference type="InterPro" id="IPR009006">
    <property type="entry name" value="Ala_racemase/Decarboxylase_C"/>
</dbReference>
<dbReference type="GO" id="GO:0005829">
    <property type="term" value="C:cytosol"/>
    <property type="evidence" value="ECO:0007669"/>
    <property type="project" value="TreeGrafter"/>
</dbReference>
<dbReference type="InterPro" id="IPR000821">
    <property type="entry name" value="Ala_racemase"/>
</dbReference>
<dbReference type="EC" id="5.1.1.1" evidence="8"/>
<reference evidence="8 9" key="1">
    <citation type="submission" date="2015-08" db="EMBL/GenBank/DDBJ databases">
        <title>Comparative genomics of the Campylobacter concisus group.</title>
        <authorList>
            <person name="Yee E."/>
            <person name="Chapman M.H."/>
            <person name="Huynh S."/>
            <person name="Bono J.L."/>
            <person name="On S.L."/>
            <person name="St Leger J."/>
            <person name="Foster G."/>
            <person name="Parker C.T."/>
            <person name="Miller W.G."/>
        </authorList>
    </citation>
    <scope>NUCLEOTIDE SEQUENCE [LARGE SCALE GENOMIC DNA]</scope>
    <source>
        <strain evidence="8 9">RM9337</strain>
    </source>
</reference>
<evidence type="ECO:0000313" key="9">
    <source>
        <dbReference type="Proteomes" id="UP000650616"/>
    </source>
</evidence>
<dbReference type="GO" id="GO:0030632">
    <property type="term" value="P:D-alanine biosynthetic process"/>
    <property type="evidence" value="ECO:0007669"/>
    <property type="project" value="TreeGrafter"/>
</dbReference>
<feature type="binding site" evidence="5">
    <location>
        <position position="118"/>
    </location>
    <ligand>
        <name>substrate</name>
    </ligand>
</feature>
<sequence length="338" mass="37960">MSEIRLNKSAYTHNLTQICNKAGGKERVILVLKDNAYGHGALLIAPVAKEFGIKFCAVKNEKEAHEIGEFFDKILILSHIPNKNESQNFIYGINDIYALNSVKDGTRIHLAIDTIMHRNGLCIDELDSAFDVILSKNLKLEGAYTHFRASDEMNADYFVQKQKFSEAKVKILAFCDKFRLLKPIFHSHNSAGVERFSDMSDDMVRVGIAQHGYAQFNDSLNLQPVLSLWAQRISQRVLKAGQCVGYGAKFCATSDINIATYDLGYGDGLLRYTGDGDLTLANGKRLLGKMSMDSFSCENCGEMVCVFDDANVWAQFFNTINYDVLTKLSPFIDRKWQS</sequence>
<dbReference type="InterPro" id="IPR020622">
    <property type="entry name" value="Ala_racemase_pyridoxalP-BS"/>
</dbReference>
<dbReference type="CDD" id="cd00430">
    <property type="entry name" value="PLPDE_III_AR"/>
    <property type="match status" value="1"/>
</dbReference>
<evidence type="ECO:0000256" key="1">
    <source>
        <dbReference type="ARBA" id="ARBA00001933"/>
    </source>
</evidence>
<dbReference type="InterPro" id="IPR029066">
    <property type="entry name" value="PLP-binding_barrel"/>
</dbReference>
<evidence type="ECO:0000256" key="3">
    <source>
        <dbReference type="ARBA" id="ARBA00023235"/>
    </source>
</evidence>
<gene>
    <name evidence="7" type="ORF">CCAL12919_04305</name>
    <name evidence="8" type="ORF">CCAL9337_07180</name>
</gene>
<evidence type="ECO:0000256" key="2">
    <source>
        <dbReference type="ARBA" id="ARBA00022898"/>
    </source>
</evidence>
<keyword evidence="9" id="KW-1185">Reference proteome</keyword>
<dbReference type="PANTHER" id="PTHR30511">
    <property type="entry name" value="ALANINE RACEMASE"/>
    <property type="match status" value="1"/>
</dbReference>
<organism evidence="8 9">
    <name type="scientific">Campylobacter californiensis</name>
    <dbReference type="NCBI Taxonomy" id="1032243"/>
    <lineage>
        <taxon>Bacteria</taxon>
        <taxon>Pseudomonadati</taxon>
        <taxon>Campylobacterota</taxon>
        <taxon>Epsilonproteobacteria</taxon>
        <taxon>Campylobacterales</taxon>
        <taxon>Campylobacteraceae</taxon>
        <taxon>Campylobacter</taxon>
    </lineage>
</organism>
<dbReference type="SUPFAM" id="SSF51419">
    <property type="entry name" value="PLP-binding barrel"/>
    <property type="match status" value="1"/>
</dbReference>
<comment type="caution">
    <text evidence="8">The sequence shown here is derived from an EMBL/GenBank/DDBJ whole genome shotgun (WGS) entry which is preliminary data.</text>
</comment>
<dbReference type="PANTHER" id="PTHR30511:SF0">
    <property type="entry name" value="ALANINE RACEMASE, CATABOLIC-RELATED"/>
    <property type="match status" value="1"/>
</dbReference>
<dbReference type="InterPro" id="IPR011079">
    <property type="entry name" value="Ala_racemase_C"/>
</dbReference>
<dbReference type="GO" id="GO:0008784">
    <property type="term" value="F:alanine racemase activity"/>
    <property type="evidence" value="ECO:0007669"/>
    <property type="project" value="UniProtKB-EC"/>
</dbReference>
<evidence type="ECO:0000256" key="4">
    <source>
        <dbReference type="PIRSR" id="PIRSR600821-50"/>
    </source>
</evidence>
<dbReference type="PRINTS" id="PR00992">
    <property type="entry name" value="ALARACEMASE"/>
</dbReference>
<evidence type="ECO:0000259" key="6">
    <source>
        <dbReference type="SMART" id="SM01005"/>
    </source>
</evidence>
<dbReference type="NCBIfam" id="NF000791">
    <property type="entry name" value="PRK00053.2-2"/>
    <property type="match status" value="1"/>
</dbReference>
<proteinExistence type="predicted"/>
<dbReference type="RefSeq" id="WP_169972246.1">
    <property type="nucleotide sequence ID" value="NZ_CP012545.1"/>
</dbReference>
<dbReference type="Proteomes" id="UP000650616">
    <property type="component" value="Unassembled WGS sequence"/>
</dbReference>
<feature type="modified residue" description="N6-(pyridoxal phosphate)lysine" evidence="4">
    <location>
        <position position="33"/>
    </location>
</feature>